<evidence type="ECO:0000256" key="2">
    <source>
        <dbReference type="ARBA" id="ARBA00004629"/>
    </source>
</evidence>
<keyword evidence="8 12" id="KW-0175">Coiled coil</keyword>
<evidence type="ECO:0000256" key="4">
    <source>
        <dbReference type="ARBA" id="ARBA00022454"/>
    </source>
</evidence>
<name>A0A1Y5I2X6_OSTTA</name>
<comment type="subcellular location">
    <subcellularLocation>
        <location evidence="2">Chromosome</location>
        <location evidence="2">Centromere</location>
        <location evidence="2">Kinetochore</location>
    </subcellularLocation>
    <subcellularLocation>
        <location evidence="1">Nucleus</location>
    </subcellularLocation>
</comment>
<gene>
    <name evidence="16" type="ORF">BE221DRAFT_79738</name>
</gene>
<comment type="similarity">
    <text evidence="3">Belongs to the NUF2 family.</text>
</comment>
<protein>
    <submittedName>
        <fullName evidence="16">Nuf2 family-domain-containing protein</fullName>
    </submittedName>
</protein>
<feature type="compositionally biased region" description="Polar residues" evidence="13">
    <location>
        <begin position="505"/>
        <end position="522"/>
    </location>
</feature>
<keyword evidence="9" id="KW-0539">Nucleus</keyword>
<dbReference type="PANTHER" id="PTHR21650:SF2">
    <property type="entry name" value="KINETOCHORE PROTEIN NUF2"/>
    <property type="match status" value="1"/>
</dbReference>
<dbReference type="Proteomes" id="UP000195557">
    <property type="component" value="Unassembled WGS sequence"/>
</dbReference>
<proteinExistence type="inferred from homology"/>
<reference evidence="16" key="1">
    <citation type="submission" date="2017-04" db="EMBL/GenBank/DDBJ databases">
        <title>Population genomics of picophytoplankton unveils novel chromosome hypervariability.</title>
        <authorList>
            <consortium name="DOE Joint Genome Institute"/>
            <person name="Blanc-Mathieu R."/>
            <person name="Krasovec M."/>
            <person name="Hebrard M."/>
            <person name="Yau S."/>
            <person name="Desgranges E."/>
            <person name="Martin J."/>
            <person name="Schackwitz W."/>
            <person name="Kuo A."/>
            <person name="Salin G."/>
            <person name="Donnadieu C."/>
            <person name="Desdevises Y."/>
            <person name="Sanchez-Ferandin S."/>
            <person name="Moreau H."/>
            <person name="Rivals E."/>
            <person name="Grigoriev I.V."/>
            <person name="Grimsley N."/>
            <person name="Eyre-Walker A."/>
            <person name="Piganeau G."/>
        </authorList>
    </citation>
    <scope>NUCLEOTIDE SEQUENCE [LARGE SCALE GENOMIC DNA]</scope>
    <source>
        <strain evidence="16">RCC 1115</strain>
    </source>
</reference>
<evidence type="ECO:0000313" key="16">
    <source>
        <dbReference type="EMBL" id="OUS43846.1"/>
    </source>
</evidence>
<dbReference type="Pfam" id="PF03800">
    <property type="entry name" value="Nuf2"/>
    <property type="match status" value="1"/>
</dbReference>
<evidence type="ECO:0000256" key="12">
    <source>
        <dbReference type="SAM" id="Coils"/>
    </source>
</evidence>
<evidence type="ECO:0000256" key="3">
    <source>
        <dbReference type="ARBA" id="ARBA00005498"/>
    </source>
</evidence>
<keyword evidence="5" id="KW-0132">Cell division</keyword>
<dbReference type="InterPro" id="IPR005549">
    <property type="entry name" value="Kinetochore_Nuf2_N"/>
</dbReference>
<dbReference type="GO" id="GO:0007052">
    <property type="term" value="P:mitotic spindle organization"/>
    <property type="evidence" value="ECO:0007669"/>
    <property type="project" value="TreeGrafter"/>
</dbReference>
<evidence type="ECO:0000259" key="14">
    <source>
        <dbReference type="Pfam" id="PF03800"/>
    </source>
</evidence>
<evidence type="ECO:0000259" key="15">
    <source>
        <dbReference type="Pfam" id="PF18595"/>
    </source>
</evidence>
<dbReference type="GO" id="GO:0031262">
    <property type="term" value="C:Ndc80 complex"/>
    <property type="evidence" value="ECO:0007669"/>
    <property type="project" value="InterPro"/>
</dbReference>
<keyword evidence="4" id="KW-0158">Chromosome</keyword>
<feature type="coiled-coil region" evidence="12">
    <location>
        <begin position="195"/>
        <end position="479"/>
    </location>
</feature>
<keyword evidence="10" id="KW-0131">Cell cycle</keyword>
<accession>A0A1Y5I2X6</accession>
<evidence type="ECO:0000256" key="7">
    <source>
        <dbReference type="ARBA" id="ARBA00022838"/>
    </source>
</evidence>
<keyword evidence="11" id="KW-0137">Centromere</keyword>
<keyword evidence="7" id="KW-0995">Kinetochore</keyword>
<dbReference type="GO" id="GO:0044877">
    <property type="term" value="F:protein-containing complex binding"/>
    <property type="evidence" value="ECO:0007669"/>
    <property type="project" value="TreeGrafter"/>
</dbReference>
<evidence type="ECO:0000256" key="8">
    <source>
        <dbReference type="ARBA" id="ARBA00023054"/>
    </source>
</evidence>
<evidence type="ECO:0000256" key="5">
    <source>
        <dbReference type="ARBA" id="ARBA00022618"/>
    </source>
</evidence>
<dbReference type="PANTHER" id="PTHR21650">
    <property type="entry name" value="MEMBRALIN/KINETOCHORE PROTEIN NUF2"/>
    <property type="match status" value="1"/>
</dbReference>
<evidence type="ECO:0000256" key="1">
    <source>
        <dbReference type="ARBA" id="ARBA00004123"/>
    </source>
</evidence>
<evidence type="ECO:0000256" key="13">
    <source>
        <dbReference type="SAM" id="MobiDB-lite"/>
    </source>
</evidence>
<dbReference type="GO" id="GO:0051383">
    <property type="term" value="P:kinetochore organization"/>
    <property type="evidence" value="ECO:0007669"/>
    <property type="project" value="TreeGrafter"/>
</dbReference>
<evidence type="ECO:0000256" key="9">
    <source>
        <dbReference type="ARBA" id="ARBA00023242"/>
    </source>
</evidence>
<dbReference type="Pfam" id="PF18595">
    <property type="entry name" value="Nuf2_DHR10-like"/>
    <property type="match status" value="1"/>
</dbReference>
<evidence type="ECO:0000256" key="10">
    <source>
        <dbReference type="ARBA" id="ARBA00023306"/>
    </source>
</evidence>
<dbReference type="Gene3D" id="1.10.418.60">
    <property type="entry name" value="Ncd80 complex, Nuf2 subunit"/>
    <property type="match status" value="1"/>
</dbReference>
<dbReference type="GO" id="GO:0051301">
    <property type="term" value="P:cell division"/>
    <property type="evidence" value="ECO:0007669"/>
    <property type="project" value="UniProtKB-KW"/>
</dbReference>
<dbReference type="eggNOG" id="KOG4438">
    <property type="taxonomic scope" value="Eukaryota"/>
</dbReference>
<dbReference type="AlphaFoldDB" id="A0A1Y5I2X6"/>
<keyword evidence="6" id="KW-0498">Mitosis</keyword>
<feature type="domain" description="Nuf2 DHR10-like" evidence="15">
    <location>
        <begin position="303"/>
        <end position="418"/>
    </location>
</feature>
<dbReference type="InterPro" id="IPR041112">
    <property type="entry name" value="Nuf2_DHR10-like"/>
</dbReference>
<organism evidence="16">
    <name type="scientific">Ostreococcus tauri</name>
    <name type="common">Marine green alga</name>
    <dbReference type="NCBI Taxonomy" id="70448"/>
    <lineage>
        <taxon>Eukaryota</taxon>
        <taxon>Viridiplantae</taxon>
        <taxon>Chlorophyta</taxon>
        <taxon>Mamiellophyceae</taxon>
        <taxon>Mamiellales</taxon>
        <taxon>Bathycoccaceae</taxon>
        <taxon>Ostreococcus</taxon>
    </lineage>
</organism>
<evidence type="ECO:0000256" key="11">
    <source>
        <dbReference type="ARBA" id="ARBA00023328"/>
    </source>
</evidence>
<feature type="domain" description="Kinetochore protein Nuf2 N-terminal" evidence="14">
    <location>
        <begin position="76"/>
        <end position="211"/>
    </location>
</feature>
<dbReference type="GO" id="GO:0051315">
    <property type="term" value="P:attachment of mitotic spindle microtubules to kinetochore"/>
    <property type="evidence" value="ECO:0007669"/>
    <property type="project" value="TreeGrafter"/>
</dbReference>
<dbReference type="InterPro" id="IPR038275">
    <property type="entry name" value="Nuf2_N_sf"/>
</dbReference>
<dbReference type="EMBL" id="KZ155826">
    <property type="protein sequence ID" value="OUS43846.1"/>
    <property type="molecule type" value="Genomic_DNA"/>
</dbReference>
<sequence>MHIQFVPLDIPARGYARRRVRGAETAREADVAVASAASIDSSARADLARRRRGVVGRCRLNFQHPTTRTRAAMATYSFPILGNSEILSCLRELDVPLTESDLLRPAHETLRPCYETLVEIFFGRTLEEICAPDEKAMETLDYPELYTEAIPNLAFIRAMQDLARGCGIDDFGLKDIFKPEYGRTRRNLSAFINFAKFREERLIEYEEALAKEAEEERRYREELELHEKLKAEIAEAERELAEYDEEALAREIEELEREVEAATLEANRVEAEAVAAQNELQSLESEGEQLRQHMENLELEKASAASEEAHLIEQERQEAEKLAEQVKHLKMMEEDLREAIEIMKSIEQKRAQTEEEKLKLRHVEEEIASKEEEMWKMDAKIEQLQRQKEAMDEKMTRMREQGKLKIEAAETALRQAKEELAAAEARATNHKAQEEMNKKEVAEIEASMKKMVDEHNRDMNELMRAYEELRDTVVEYHSELFEAMEAMSARGMQREREIANAASPGGSSILSTPPSAMSLDNY</sequence>
<dbReference type="GO" id="GO:0005634">
    <property type="term" value="C:nucleus"/>
    <property type="evidence" value="ECO:0007669"/>
    <property type="project" value="UniProtKB-SubCell"/>
</dbReference>
<dbReference type="GO" id="GO:0045132">
    <property type="term" value="P:meiotic chromosome segregation"/>
    <property type="evidence" value="ECO:0007669"/>
    <property type="project" value="TreeGrafter"/>
</dbReference>
<evidence type="ECO:0000256" key="6">
    <source>
        <dbReference type="ARBA" id="ARBA00022776"/>
    </source>
</evidence>
<feature type="region of interest" description="Disordered" evidence="13">
    <location>
        <begin position="500"/>
        <end position="522"/>
    </location>
</feature>